<dbReference type="OrthoDB" id="8245240at2"/>
<keyword evidence="2" id="KW-1185">Reference proteome</keyword>
<dbReference type="RefSeq" id="WP_141460606.1">
    <property type="nucleotide sequence ID" value="NZ_CP038141.1"/>
</dbReference>
<evidence type="ECO:0000313" key="1">
    <source>
        <dbReference type="EMBL" id="QDH17046.1"/>
    </source>
</evidence>
<evidence type="ECO:0000313" key="2">
    <source>
        <dbReference type="Proteomes" id="UP000316313"/>
    </source>
</evidence>
<gene>
    <name evidence="1" type="ORF">E3D00_05315</name>
</gene>
<dbReference type="Pfam" id="PF13704">
    <property type="entry name" value="Glyco_tranf_2_4"/>
    <property type="match status" value="1"/>
</dbReference>
<dbReference type="EMBL" id="CP038141">
    <property type="protein sequence ID" value="QDH17046.1"/>
    <property type="molecule type" value="Genomic_DNA"/>
</dbReference>
<proteinExistence type="predicted"/>
<dbReference type="KEGG" id="ssam:E3D00_05315"/>
<reference evidence="1 2" key="1">
    <citation type="submission" date="2019-03" db="EMBL/GenBank/DDBJ databases">
        <title>The complete genome sequence of Swingsia samuiensis NBRC107927(T).</title>
        <authorList>
            <person name="Chua K.-O."/>
            <person name="Chan K.-G."/>
            <person name="See-Too W.-S."/>
        </authorList>
    </citation>
    <scope>NUCLEOTIDE SEQUENCE [LARGE SCALE GENOMIC DNA]</scope>
    <source>
        <strain evidence="1 2">AH83</strain>
    </source>
</reference>
<protein>
    <submittedName>
        <fullName evidence="1">Uncharacterized protein</fullName>
    </submittedName>
</protein>
<sequence>MTVIRCLTMQKNESKLLEPWILWHGAICGFSNLTIVDNGSTDPRVENIQAYYESQGVEIIRKYNSHDDFLNKGQIFKKIIQQWDKEKNYDFVIPMDCDEFIAYFLERLSVDPVEIRSHFENMKDVKATFLTDRLLLNIPNAPNYYRPQSVPRALFQSQTIVDLDRGLHAPQTIHTEKYIRTPFIHIHLHNRPNYEEIRRFAREKISHIAGAIPGEAVKPGQITPQNPDESYHLKYYFLHSEEEFLQGYRFTPDLYAPIIAEHFKKLGVDPTPILGTQAFPQPPIQTQHNFLAHRRLQDDALHEYSVFDPLFYAYENPDVTKDTFYGKWPILHYMDAGWHENRLSNPFNIPSFILKNDL</sequence>
<accession>A0A4Y6UKP6</accession>
<name>A0A4Y6UKP6_9PROT</name>
<organism evidence="1 2">
    <name type="scientific">Swingsia samuiensis</name>
    <dbReference type="NCBI Taxonomy" id="1293412"/>
    <lineage>
        <taxon>Bacteria</taxon>
        <taxon>Pseudomonadati</taxon>
        <taxon>Pseudomonadota</taxon>
        <taxon>Alphaproteobacteria</taxon>
        <taxon>Acetobacterales</taxon>
        <taxon>Acetobacteraceae</taxon>
        <taxon>Swingsia</taxon>
    </lineage>
</organism>
<dbReference type="AlphaFoldDB" id="A0A4Y6UKP6"/>
<dbReference type="Proteomes" id="UP000316313">
    <property type="component" value="Chromosome"/>
</dbReference>